<dbReference type="InterPro" id="IPR011039">
    <property type="entry name" value="TFIIF_interaction"/>
</dbReference>
<comment type="caution">
    <text evidence="9">The sequence shown here is derived from an EMBL/GenBank/DDBJ whole genome shotgun (WGS) entry which is preliminary data.</text>
</comment>
<dbReference type="PANTHER" id="PTHR13011">
    <property type="entry name" value="TFIIF-ALPHA"/>
    <property type="match status" value="1"/>
</dbReference>
<evidence type="ECO:0000256" key="7">
    <source>
        <dbReference type="RuleBase" id="RU366044"/>
    </source>
</evidence>
<proteinExistence type="inferred from homology"/>
<sequence>MTASTADAKVQEFNLRAPGPDHSQINYFVGKFAGSQPDFSAAKGRRWSLSREPVEEQSAAPETARTQAWLLQDGAGTITHRGHLEGGLGSANSSAGYFVLIKEGDGFTALPAEQFYTFRPKQKFKVRTLEEAEQEMEGGLHARQAMANSRLAALVANVDEEDAADNNMEAEASGSDRGQAEQDDIEQHAPGGRRAGPNASAAATNGHKREGEDNADADVANNRDGKGEDWEHEEERQDDDVDMEGEEAEDGTASPTPPRPGGGGREGGQKTTPEKSLQRMINTTGLSSESDAEAGSNEEEEDDEDEDEEEEPDLDALATRLSAKADTGKGKSRSATPSGNDGPKRSAAASKRKADAQPADAAKRAKPSAPAAVAAPVPAGDITEAEIVEFMRKAGPIPPTQLSAQFRRRIKTQEQKAAFTAMCKKLVKYSDQEVEGKKYIVLR</sequence>
<keyword evidence="10" id="KW-1185">Reference proteome</keyword>
<organism evidence="9 10">
    <name type="scientific">Coccomyxa viridis</name>
    <dbReference type="NCBI Taxonomy" id="1274662"/>
    <lineage>
        <taxon>Eukaryota</taxon>
        <taxon>Viridiplantae</taxon>
        <taxon>Chlorophyta</taxon>
        <taxon>core chlorophytes</taxon>
        <taxon>Trebouxiophyceae</taxon>
        <taxon>Trebouxiophyceae incertae sedis</taxon>
        <taxon>Coccomyxaceae</taxon>
        <taxon>Coccomyxa</taxon>
    </lineage>
</organism>
<feature type="compositionally biased region" description="Acidic residues" evidence="8">
    <location>
        <begin position="290"/>
        <end position="314"/>
    </location>
</feature>
<feature type="compositionally biased region" description="Acidic residues" evidence="8">
    <location>
        <begin position="236"/>
        <end position="250"/>
    </location>
</feature>
<keyword evidence="5 7" id="KW-0804">Transcription</keyword>
<evidence type="ECO:0000256" key="3">
    <source>
        <dbReference type="ARBA" id="ARBA00023015"/>
    </source>
</evidence>
<evidence type="ECO:0000256" key="6">
    <source>
        <dbReference type="ARBA" id="ARBA00023242"/>
    </source>
</evidence>
<feature type="compositionally biased region" description="Basic and acidic residues" evidence="8">
    <location>
        <begin position="221"/>
        <end position="235"/>
    </location>
</feature>
<evidence type="ECO:0000256" key="1">
    <source>
        <dbReference type="ARBA" id="ARBA00004123"/>
    </source>
</evidence>
<gene>
    <name evidence="9" type="primary">g1713</name>
    <name evidence="9" type="ORF">VP750_LOCUS1465</name>
</gene>
<keyword evidence="4 7" id="KW-0238">DNA-binding</keyword>
<feature type="region of interest" description="Disordered" evidence="8">
    <location>
        <begin position="167"/>
        <end position="375"/>
    </location>
</feature>
<keyword evidence="6 7" id="KW-0539">Nucleus</keyword>
<name>A0ABP1FK91_9CHLO</name>
<dbReference type="InterPro" id="IPR008851">
    <property type="entry name" value="TFIIF-alpha"/>
</dbReference>
<evidence type="ECO:0000256" key="4">
    <source>
        <dbReference type="ARBA" id="ARBA00023125"/>
    </source>
</evidence>
<feature type="region of interest" description="Disordered" evidence="8">
    <location>
        <begin position="43"/>
        <end position="62"/>
    </location>
</feature>
<comment type="similarity">
    <text evidence="2 7">Belongs to the TFIIF alpha subunit family.</text>
</comment>
<comment type="subcellular location">
    <subcellularLocation>
        <location evidence="1 7">Nucleus</location>
    </subcellularLocation>
</comment>
<evidence type="ECO:0000256" key="2">
    <source>
        <dbReference type="ARBA" id="ARBA00005249"/>
    </source>
</evidence>
<accession>A0ABP1FK91</accession>
<dbReference type="SUPFAM" id="SSF50916">
    <property type="entry name" value="Rap30/74 interaction domains"/>
    <property type="match status" value="1"/>
</dbReference>
<evidence type="ECO:0000256" key="8">
    <source>
        <dbReference type="SAM" id="MobiDB-lite"/>
    </source>
</evidence>
<evidence type="ECO:0000313" key="9">
    <source>
        <dbReference type="EMBL" id="CAL5219806.1"/>
    </source>
</evidence>
<dbReference type="Proteomes" id="UP001497392">
    <property type="component" value="Unassembled WGS sequence"/>
</dbReference>
<evidence type="ECO:0000313" key="10">
    <source>
        <dbReference type="Proteomes" id="UP001497392"/>
    </source>
</evidence>
<dbReference type="PANTHER" id="PTHR13011:SF0">
    <property type="entry name" value="GENERAL TRANSCRIPTION FACTOR IIF SUBUNIT 1"/>
    <property type="match status" value="1"/>
</dbReference>
<protein>
    <recommendedName>
        <fullName evidence="7">Transcription initiation factor IIF subunit alpha</fullName>
    </recommendedName>
</protein>
<keyword evidence="3 7" id="KW-0805">Transcription regulation</keyword>
<dbReference type="EMBL" id="CAXHTA020000002">
    <property type="protein sequence ID" value="CAL5219806.1"/>
    <property type="molecule type" value="Genomic_DNA"/>
</dbReference>
<reference evidence="9 10" key="1">
    <citation type="submission" date="2024-06" db="EMBL/GenBank/DDBJ databases">
        <authorList>
            <person name="Kraege A."/>
            <person name="Thomma B."/>
        </authorList>
    </citation>
    <scope>NUCLEOTIDE SEQUENCE [LARGE SCALE GENOMIC DNA]</scope>
</reference>
<comment type="function">
    <text evidence="7">TFIIF is a general transcription initiation factor that binds to RNA polymerase II and helps to recruit it to the initiation complex in collaboration with TFIIB. It promotes transcription elongation.</text>
</comment>
<evidence type="ECO:0000256" key="5">
    <source>
        <dbReference type="ARBA" id="ARBA00023163"/>
    </source>
</evidence>
<dbReference type="Pfam" id="PF05793">
    <property type="entry name" value="TFIIF_alpha"/>
    <property type="match status" value="1"/>
</dbReference>